<evidence type="ECO:0000313" key="2">
    <source>
        <dbReference type="Proteomes" id="UP001195483"/>
    </source>
</evidence>
<reference evidence="1" key="2">
    <citation type="journal article" date="2021" name="Genome Biol. Evol.">
        <title>Developing a high-quality reference genome for a parasitic bivalve with doubly uniparental inheritance (Bivalvia: Unionida).</title>
        <authorList>
            <person name="Smith C.H."/>
        </authorList>
    </citation>
    <scope>NUCLEOTIDE SEQUENCE</scope>
    <source>
        <strain evidence="1">CHS0354</strain>
        <tissue evidence="1">Mantle</tissue>
    </source>
</reference>
<organism evidence="1 2">
    <name type="scientific">Potamilus streckersoni</name>
    <dbReference type="NCBI Taxonomy" id="2493646"/>
    <lineage>
        <taxon>Eukaryota</taxon>
        <taxon>Metazoa</taxon>
        <taxon>Spiralia</taxon>
        <taxon>Lophotrochozoa</taxon>
        <taxon>Mollusca</taxon>
        <taxon>Bivalvia</taxon>
        <taxon>Autobranchia</taxon>
        <taxon>Heteroconchia</taxon>
        <taxon>Palaeoheterodonta</taxon>
        <taxon>Unionida</taxon>
        <taxon>Unionoidea</taxon>
        <taxon>Unionidae</taxon>
        <taxon>Ambleminae</taxon>
        <taxon>Lampsilini</taxon>
        <taxon>Potamilus</taxon>
    </lineage>
</organism>
<dbReference type="AlphaFoldDB" id="A0AAE0TJA6"/>
<evidence type="ECO:0000313" key="1">
    <source>
        <dbReference type="EMBL" id="KAK3611482.1"/>
    </source>
</evidence>
<sequence>MTTKSQENVVNDYSRVSARLGILLPWYHASQLSPGIKQNNPPRLRERNNATQKRWVVETRTSAEKLVTIQLNDRMRLLAEH</sequence>
<gene>
    <name evidence="1" type="ORF">CHS0354_039093</name>
</gene>
<proteinExistence type="predicted"/>
<reference evidence="1" key="3">
    <citation type="submission" date="2023-05" db="EMBL/GenBank/DDBJ databases">
        <authorList>
            <person name="Smith C.H."/>
        </authorList>
    </citation>
    <scope>NUCLEOTIDE SEQUENCE</scope>
    <source>
        <strain evidence="1">CHS0354</strain>
        <tissue evidence="1">Mantle</tissue>
    </source>
</reference>
<accession>A0AAE0TJA6</accession>
<reference evidence="1" key="1">
    <citation type="journal article" date="2021" name="Genome Biol. Evol.">
        <title>A High-Quality Reference Genome for a Parasitic Bivalve with Doubly Uniparental Inheritance (Bivalvia: Unionida).</title>
        <authorList>
            <person name="Smith C.H."/>
        </authorList>
    </citation>
    <scope>NUCLEOTIDE SEQUENCE</scope>
    <source>
        <strain evidence="1">CHS0354</strain>
    </source>
</reference>
<dbReference type="Proteomes" id="UP001195483">
    <property type="component" value="Unassembled WGS sequence"/>
</dbReference>
<keyword evidence="2" id="KW-1185">Reference proteome</keyword>
<protein>
    <submittedName>
        <fullName evidence="1">Uncharacterized protein</fullName>
    </submittedName>
</protein>
<name>A0AAE0TJA6_9BIVA</name>
<dbReference type="EMBL" id="JAEAOA010002278">
    <property type="protein sequence ID" value="KAK3611482.1"/>
    <property type="molecule type" value="Genomic_DNA"/>
</dbReference>
<comment type="caution">
    <text evidence="1">The sequence shown here is derived from an EMBL/GenBank/DDBJ whole genome shotgun (WGS) entry which is preliminary data.</text>
</comment>